<reference evidence="18 19" key="1">
    <citation type="journal article" date="2015" name="Proc. Natl. Acad. Sci. U.S.A.">
        <title>Expanded metabolic versatility of ubiquitous nitrite-oxidizing bacteria from the genus Nitrospira.</title>
        <authorList>
            <person name="Koch H."/>
            <person name="Lucker S."/>
            <person name="Albertsen M."/>
            <person name="Kitzinger K."/>
            <person name="Herbold C."/>
            <person name="Spieck E."/>
            <person name="Nielsen P.H."/>
            <person name="Wagner M."/>
            <person name="Daims H."/>
        </authorList>
    </citation>
    <scope>NUCLEOTIDE SEQUENCE [LARGE SCALE GENOMIC DNA]</scope>
    <source>
        <strain evidence="18 19">NSP M-1</strain>
    </source>
</reference>
<dbReference type="InterPro" id="IPR037066">
    <property type="entry name" value="Plug_dom_sf"/>
</dbReference>
<evidence type="ECO:0000256" key="7">
    <source>
        <dbReference type="ARBA" id="ARBA00023004"/>
    </source>
</evidence>
<comment type="subcellular location">
    <subcellularLocation>
        <location evidence="1 12">Cell outer membrane</location>
        <topology evidence="1 12">Multi-pass membrane protein</topology>
    </subcellularLocation>
</comment>
<dbReference type="SUPFAM" id="SSF56935">
    <property type="entry name" value="Porins"/>
    <property type="match status" value="1"/>
</dbReference>
<evidence type="ECO:0000256" key="12">
    <source>
        <dbReference type="PROSITE-ProRule" id="PRU01360"/>
    </source>
</evidence>
<feature type="region of interest" description="Disordered" evidence="14">
    <location>
        <begin position="272"/>
        <end position="300"/>
    </location>
</feature>
<dbReference type="InterPro" id="IPR039426">
    <property type="entry name" value="TonB-dep_rcpt-like"/>
</dbReference>
<feature type="signal peptide" evidence="15">
    <location>
        <begin position="1"/>
        <end position="23"/>
    </location>
</feature>
<evidence type="ECO:0000256" key="11">
    <source>
        <dbReference type="ARBA" id="ARBA00023237"/>
    </source>
</evidence>
<dbReference type="KEGG" id="nmv:NITMOv2_1614"/>
<evidence type="ECO:0000256" key="1">
    <source>
        <dbReference type="ARBA" id="ARBA00004571"/>
    </source>
</evidence>
<evidence type="ECO:0000256" key="13">
    <source>
        <dbReference type="RuleBase" id="RU003357"/>
    </source>
</evidence>
<dbReference type="RefSeq" id="WP_053379259.1">
    <property type="nucleotide sequence ID" value="NZ_CP011801.1"/>
</dbReference>
<evidence type="ECO:0000259" key="16">
    <source>
        <dbReference type="Pfam" id="PF00593"/>
    </source>
</evidence>
<evidence type="ECO:0000259" key="17">
    <source>
        <dbReference type="Pfam" id="PF07715"/>
    </source>
</evidence>
<dbReference type="CDD" id="cd01347">
    <property type="entry name" value="ligand_gated_channel"/>
    <property type="match status" value="1"/>
</dbReference>
<dbReference type="PANTHER" id="PTHR32552">
    <property type="entry name" value="FERRICHROME IRON RECEPTOR-RELATED"/>
    <property type="match status" value="1"/>
</dbReference>
<dbReference type="InterPro" id="IPR000531">
    <property type="entry name" value="Beta-barrel_TonB"/>
</dbReference>
<keyword evidence="10 12" id="KW-0472">Membrane</keyword>
<feature type="domain" description="TonB-dependent receptor plug" evidence="17">
    <location>
        <begin position="69"/>
        <end position="183"/>
    </location>
</feature>
<evidence type="ECO:0000256" key="9">
    <source>
        <dbReference type="ARBA" id="ARBA00023077"/>
    </source>
</evidence>
<dbReference type="InterPro" id="IPR036942">
    <property type="entry name" value="Beta-barrel_TonB_sf"/>
</dbReference>
<gene>
    <name evidence="18" type="ORF">NITMOv2_1614</name>
</gene>
<dbReference type="PATRIC" id="fig|42253.5.peg.1586"/>
<sequence>MPRFMTVCYCVVLLSLPAMSVYAEVQPHRDEGEEGAVPTERIAGTPADNPIVLSEVTVTATRYEEASTNLPYNLSTLSKAQVRDKNVTRINQALKDTVGIGIAETGNVSDIAIVHMRGVNVPSGPLLNDTVGSLVDGLSISKPIPGFSTSFEPGKYPMFNVERVEVLKGPAAVLYGKDAFAGVINLVTKQPQPGPGTLETTFFANQWPSYGGSVDVNSGDELLGKPVNLNIGFGRHDLNTFRAHSQGMNEQVYGNLLFNLSSRTRLTIGGSYSHYRQERPSTLTQQQLDQDRNQAGTPNPGFLETYLTLVRINLEHEFSNGVKITNAFQYNNSNDSLDLNDLIVQTNSRRLGHDPSKRIINDTRLTWSSLILGRENQLQAGLWVDHSSANFLFKIRSLATSVETIRELGDGRQTIFSPYVLNRLNLTDKIVLWTGLRWDHIHMERNQSVNFGNPGYSLATTFDAYSPHVGLVYHLADDASAYVNWSRAFRPISLRAITPTELGIGALQEHLTNYEVGVRATGLNDRLKVRAAAFWMIYDNQVNSVFRGFDASALNRDGRSTHRGVELEASYEMFPRLITAVGVTYLDAFVNHLSAVRRNTPFVLDGFRIHNVPRWSLYPSISYKAEVGLIGTLSGRYIGDRVGDQWNTVRLPSVFLMDLSLTYQPAGKGYGVTAGILNVADVTYNSLAVRFDPFNAPTFDPGAPRTFAVSVWARF</sequence>
<evidence type="ECO:0000256" key="3">
    <source>
        <dbReference type="ARBA" id="ARBA00022452"/>
    </source>
</evidence>
<dbReference type="PROSITE" id="PS52016">
    <property type="entry name" value="TONB_DEPENDENT_REC_3"/>
    <property type="match status" value="1"/>
</dbReference>
<dbReference type="Gene3D" id="2.40.170.20">
    <property type="entry name" value="TonB-dependent receptor, beta-barrel domain"/>
    <property type="match status" value="1"/>
</dbReference>
<keyword evidence="11 12" id="KW-0998">Cell outer membrane</keyword>
<name>A0A0K2GAR6_NITMO</name>
<evidence type="ECO:0000256" key="14">
    <source>
        <dbReference type="SAM" id="MobiDB-lite"/>
    </source>
</evidence>
<feature type="chain" id="PRO_5005476868" description="TonB-dependent receptor" evidence="15">
    <location>
        <begin position="24"/>
        <end position="715"/>
    </location>
</feature>
<evidence type="ECO:0000313" key="19">
    <source>
        <dbReference type="Proteomes" id="UP000069205"/>
    </source>
</evidence>
<dbReference type="AlphaFoldDB" id="A0A0K2GAR6"/>
<evidence type="ECO:0000256" key="10">
    <source>
        <dbReference type="ARBA" id="ARBA00023136"/>
    </source>
</evidence>
<evidence type="ECO:0000256" key="15">
    <source>
        <dbReference type="SAM" id="SignalP"/>
    </source>
</evidence>
<keyword evidence="3 12" id="KW-1134">Transmembrane beta strand</keyword>
<keyword evidence="8" id="KW-0406">Ion transport</keyword>
<keyword evidence="7" id="KW-0408">Iron</keyword>
<organism evidence="18 19">
    <name type="scientific">Nitrospira moscoviensis</name>
    <dbReference type="NCBI Taxonomy" id="42253"/>
    <lineage>
        <taxon>Bacteria</taxon>
        <taxon>Pseudomonadati</taxon>
        <taxon>Nitrospirota</taxon>
        <taxon>Nitrospiria</taxon>
        <taxon>Nitrospirales</taxon>
        <taxon>Nitrospiraceae</taxon>
        <taxon>Nitrospira</taxon>
    </lineage>
</organism>
<evidence type="ECO:0000256" key="4">
    <source>
        <dbReference type="ARBA" id="ARBA00022496"/>
    </source>
</evidence>
<evidence type="ECO:0008006" key="20">
    <source>
        <dbReference type="Google" id="ProtNLM"/>
    </source>
</evidence>
<dbReference type="EMBL" id="CP011801">
    <property type="protein sequence ID" value="ALA58038.1"/>
    <property type="molecule type" value="Genomic_DNA"/>
</dbReference>
<evidence type="ECO:0000313" key="18">
    <source>
        <dbReference type="EMBL" id="ALA58038.1"/>
    </source>
</evidence>
<feature type="compositionally biased region" description="Polar residues" evidence="14">
    <location>
        <begin position="280"/>
        <end position="297"/>
    </location>
</feature>
<dbReference type="OrthoDB" id="9775095at2"/>
<evidence type="ECO:0000256" key="6">
    <source>
        <dbReference type="ARBA" id="ARBA00022729"/>
    </source>
</evidence>
<dbReference type="Pfam" id="PF07715">
    <property type="entry name" value="Plug"/>
    <property type="match status" value="1"/>
</dbReference>
<dbReference type="Gene3D" id="2.170.130.10">
    <property type="entry name" value="TonB-dependent receptor, plug domain"/>
    <property type="match status" value="1"/>
</dbReference>
<dbReference type="PROSITE" id="PS01156">
    <property type="entry name" value="TONB_DEPENDENT_REC_2"/>
    <property type="match status" value="1"/>
</dbReference>
<keyword evidence="2 12" id="KW-0813">Transport</keyword>
<evidence type="ECO:0000256" key="2">
    <source>
        <dbReference type="ARBA" id="ARBA00022448"/>
    </source>
</evidence>
<evidence type="ECO:0000256" key="5">
    <source>
        <dbReference type="ARBA" id="ARBA00022692"/>
    </source>
</evidence>
<keyword evidence="6 15" id="KW-0732">Signal</keyword>
<keyword evidence="5 12" id="KW-0812">Transmembrane</keyword>
<accession>A0A0K2GAR6</accession>
<dbReference type="InterPro" id="IPR010917">
    <property type="entry name" value="TonB_rcpt_CS"/>
</dbReference>
<dbReference type="STRING" id="42253.NITMOv2_1614"/>
<feature type="domain" description="TonB-dependent receptor-like beta-barrel" evidence="16">
    <location>
        <begin position="296"/>
        <end position="679"/>
    </location>
</feature>
<protein>
    <recommendedName>
        <fullName evidence="20">TonB-dependent receptor</fullName>
    </recommendedName>
</protein>
<dbReference type="GO" id="GO:0009279">
    <property type="term" value="C:cell outer membrane"/>
    <property type="evidence" value="ECO:0007669"/>
    <property type="project" value="UniProtKB-SubCell"/>
</dbReference>
<dbReference type="GO" id="GO:0006826">
    <property type="term" value="P:iron ion transport"/>
    <property type="evidence" value="ECO:0007669"/>
    <property type="project" value="UniProtKB-KW"/>
</dbReference>
<proteinExistence type="inferred from homology"/>
<keyword evidence="19" id="KW-1185">Reference proteome</keyword>
<evidence type="ECO:0000256" key="8">
    <source>
        <dbReference type="ARBA" id="ARBA00023065"/>
    </source>
</evidence>
<comment type="similarity">
    <text evidence="12 13">Belongs to the TonB-dependent receptor family.</text>
</comment>
<keyword evidence="9 13" id="KW-0798">TonB box</keyword>
<dbReference type="Proteomes" id="UP000069205">
    <property type="component" value="Chromosome"/>
</dbReference>
<dbReference type="Pfam" id="PF00593">
    <property type="entry name" value="TonB_dep_Rec_b-barrel"/>
    <property type="match status" value="1"/>
</dbReference>
<dbReference type="PANTHER" id="PTHR32552:SF81">
    <property type="entry name" value="TONB-DEPENDENT OUTER MEMBRANE RECEPTOR"/>
    <property type="match status" value="1"/>
</dbReference>
<keyword evidence="4" id="KW-0410">Iron transport</keyword>
<dbReference type="InterPro" id="IPR012910">
    <property type="entry name" value="Plug_dom"/>
</dbReference>